<evidence type="ECO:0000313" key="1">
    <source>
        <dbReference type="EMBL" id="QHS82656.1"/>
    </source>
</evidence>
<sequence length="319" mass="37172">MESAECVKGVKYFCNYCKFATNRLFDFERHNSTVKHKVRKELSNMTPEEIIKRDQERREKNKSITYTCTLCTKEYKTSSGLWKHNKICVPKQESDQEISTELVNALESNKPENMKDIIVELFRQNKEFQATMINQFKEAMDNVKPSINNNNCTNNQFNIQIFLNEKCKDAINLQDFLENLVVTADDFEQTGKLGFVNGISRIFVNKLNELDVYTRPLHCTDLKRETVYIKNADTWEKETDEKTRLKTAVKTIARKNLKALQPWSIENPDFHINNTKSNDEYVKLSLAALGATTEDEEEKFDNKIIKNVLTKVVIDKNIK</sequence>
<evidence type="ECO:0008006" key="2">
    <source>
        <dbReference type="Google" id="ProtNLM"/>
    </source>
</evidence>
<dbReference type="AlphaFoldDB" id="A0A6C0ASW0"/>
<organism evidence="1">
    <name type="scientific">viral metagenome</name>
    <dbReference type="NCBI Taxonomy" id="1070528"/>
    <lineage>
        <taxon>unclassified sequences</taxon>
        <taxon>metagenomes</taxon>
        <taxon>organismal metagenomes</taxon>
    </lineage>
</organism>
<dbReference type="EMBL" id="MN740804">
    <property type="protein sequence ID" value="QHS82656.1"/>
    <property type="molecule type" value="Genomic_DNA"/>
</dbReference>
<name>A0A6C0ASW0_9ZZZZ</name>
<accession>A0A6C0ASW0</accession>
<protein>
    <recommendedName>
        <fullName evidence="2">C2H2-type domain-containing protein</fullName>
    </recommendedName>
</protein>
<proteinExistence type="predicted"/>
<reference evidence="1" key="1">
    <citation type="journal article" date="2020" name="Nature">
        <title>Giant virus diversity and host interactions through global metagenomics.</title>
        <authorList>
            <person name="Schulz F."/>
            <person name="Roux S."/>
            <person name="Paez-Espino D."/>
            <person name="Jungbluth S."/>
            <person name="Walsh D.A."/>
            <person name="Denef V.J."/>
            <person name="McMahon K.D."/>
            <person name="Konstantinidis K.T."/>
            <person name="Eloe-Fadrosh E.A."/>
            <person name="Kyrpides N.C."/>
            <person name="Woyke T."/>
        </authorList>
    </citation>
    <scope>NUCLEOTIDE SEQUENCE</scope>
    <source>
        <strain evidence="1">GVMAG-S-1101171-111</strain>
    </source>
</reference>